<feature type="compositionally biased region" description="Basic and acidic residues" evidence="1">
    <location>
        <begin position="494"/>
        <end position="518"/>
    </location>
</feature>
<feature type="compositionally biased region" description="Polar residues" evidence="1">
    <location>
        <begin position="43"/>
        <end position="58"/>
    </location>
</feature>
<dbReference type="EMBL" id="KQ030577">
    <property type="protein sequence ID" value="KJZ71369.1"/>
    <property type="molecule type" value="Genomic_DNA"/>
</dbReference>
<dbReference type="SUPFAM" id="SSF53474">
    <property type="entry name" value="alpha/beta-Hydrolases"/>
    <property type="match status" value="1"/>
</dbReference>
<feature type="compositionally biased region" description="Basic and acidic residues" evidence="1">
    <location>
        <begin position="449"/>
        <end position="459"/>
    </location>
</feature>
<keyword evidence="4" id="KW-1185">Reference proteome</keyword>
<dbReference type="OrthoDB" id="435520at2759"/>
<sequence>MDASADPLRPASSSATHRSAQRHCPPDLDLDIDLDTDLDHPHSVSSAHTPQPKASCTSEAHARHTSNNQYDSASLDTLNLPRIRPRLGSSSASRSSRHRRRRSSQHKRHNLAPVDTAVAVAYVTPPASGPPGSASAVASIPPASPEVISSLITSLTVLSPPSAGARSSISLPVPHSASSCPSPRASSGSFGVDYGAYKRPDLDDAAHDPVALDDLAACPPVVRTAKPPSGLSALTASSPASRSPAPSRNSSNHDNFSATLRSFSFIRTSSAGASRPSSRGSFTKNDDAHSIGNLSVEPASVHPSELKPRRSLDSWGKKAVSRGGKGLMYMTSKERLRDRELDRRRASAGSSAAASAAAPRASAASLAGSVHSFADSVTGAPRPDPFLAETPISEEPASSELHGAMMSPDYIPSRDSSLRNTTARRSRSDHRRSSRRDSERHWGNAILEADEHARNRTPRDVPPPETTDLAEKSFLLGLEDEFPAPPRTTHTRKPPRDRGRRRDLVVDTRVLDVDRDDSAPYPSVSSGRRRDEHSKERSSSRLSGTHSPRIGPTRDTLKLKRSSSRLKRLSSGPLSPRSDLRLSAASPEPPANPSSPAIADRPGSADSVDDAVESYLCSPRLSQKIRHPQTGRVISFSEVGDANGSAVFCCVGMGLTRYITAFYDELALTLKLRLITPDRPGVGDSEPYSDGTATPLSWPDDVYAICQALKITKFSILAHSAGAIYALATALRMPQHIRGRIHLLAPWIPPSQMNVFGSTAAMPPTNAIPTSQKILRALPTPILKAANSSFMTATSSSITSSLPKNPRRGKRKVSTSKDLNGSTQANRNVTPMLDPEGIAQGGFGKDAGNAPGGLTATENMDRMRPPRGAIGSGNAVFAHGNDAAADRERQMTYDTRLTHAIWELATTGANPAVDLLVCLERRHAIGFRYVDITRPVVIHHGSRDSRVPVDNVKWLGKTMRRCEVRVLEGEGHGLMASATVMGSVLMEMSKEWEDWMRATGADGRKERERGRRATLVGR</sequence>
<dbReference type="Proteomes" id="UP000054481">
    <property type="component" value="Unassembled WGS sequence"/>
</dbReference>
<dbReference type="InterPro" id="IPR000073">
    <property type="entry name" value="AB_hydrolase_1"/>
</dbReference>
<feature type="compositionally biased region" description="Low complexity" evidence="1">
    <location>
        <begin position="569"/>
        <end position="586"/>
    </location>
</feature>
<feature type="region of interest" description="Disordered" evidence="1">
    <location>
        <begin position="396"/>
        <end position="609"/>
    </location>
</feature>
<evidence type="ECO:0000256" key="1">
    <source>
        <dbReference type="SAM" id="MobiDB-lite"/>
    </source>
</evidence>
<evidence type="ECO:0000259" key="2">
    <source>
        <dbReference type="Pfam" id="PF00561"/>
    </source>
</evidence>
<dbReference type="PANTHER" id="PTHR43433:SF10">
    <property type="entry name" value="AB HYDROLASE-1 DOMAIN-CONTAINING PROTEIN"/>
    <property type="match status" value="1"/>
</dbReference>
<feature type="compositionally biased region" description="Basic residues" evidence="1">
    <location>
        <begin position="422"/>
        <end position="434"/>
    </location>
</feature>
<accession>A0A0F8A381</accession>
<feature type="compositionally biased region" description="Basic residues" evidence="1">
    <location>
        <begin position="805"/>
        <end position="814"/>
    </location>
</feature>
<feature type="compositionally biased region" description="Basic and acidic residues" evidence="1">
    <location>
        <begin position="528"/>
        <end position="539"/>
    </location>
</feature>
<name>A0A0F8A381_9HYPO</name>
<dbReference type="AlphaFoldDB" id="A0A0F8A381"/>
<feature type="compositionally biased region" description="Low complexity" evidence="1">
    <location>
        <begin position="228"/>
        <end position="252"/>
    </location>
</feature>
<dbReference type="InterPro" id="IPR029058">
    <property type="entry name" value="AB_hydrolase_fold"/>
</dbReference>
<feature type="domain" description="AB hydrolase-1" evidence="2">
    <location>
        <begin position="671"/>
        <end position="753"/>
    </location>
</feature>
<feature type="region of interest" description="Disordered" evidence="1">
    <location>
        <begin position="269"/>
        <end position="358"/>
    </location>
</feature>
<dbReference type="PANTHER" id="PTHR43433">
    <property type="entry name" value="HYDROLASE, ALPHA/BETA FOLD FAMILY PROTEIN"/>
    <property type="match status" value="1"/>
</dbReference>
<gene>
    <name evidence="3" type="ORF">HIM_09252</name>
</gene>
<feature type="region of interest" description="Disordered" evidence="1">
    <location>
        <begin position="1"/>
        <end position="115"/>
    </location>
</feature>
<dbReference type="InterPro" id="IPR050471">
    <property type="entry name" value="AB_hydrolase"/>
</dbReference>
<feature type="region of interest" description="Disordered" evidence="1">
    <location>
        <begin position="794"/>
        <end position="833"/>
    </location>
</feature>
<proteinExistence type="predicted"/>
<feature type="compositionally biased region" description="Basic and acidic residues" evidence="1">
    <location>
        <begin position="332"/>
        <end position="345"/>
    </location>
</feature>
<feature type="compositionally biased region" description="Low complexity" evidence="1">
    <location>
        <begin position="347"/>
        <end position="358"/>
    </location>
</feature>
<feature type="compositionally biased region" description="Low complexity" evidence="1">
    <location>
        <begin position="269"/>
        <end position="281"/>
    </location>
</feature>
<dbReference type="Gene3D" id="3.40.50.1820">
    <property type="entry name" value="alpha/beta hydrolase"/>
    <property type="match status" value="1"/>
</dbReference>
<feature type="region of interest" description="Disordered" evidence="1">
    <location>
        <begin position="228"/>
        <end position="255"/>
    </location>
</feature>
<feature type="compositionally biased region" description="Polar residues" evidence="1">
    <location>
        <begin position="816"/>
        <end position="829"/>
    </location>
</feature>
<reference evidence="3 4" key="1">
    <citation type="journal article" date="2014" name="Genome Biol. Evol.">
        <title>Comparative genomics and transcriptomics analyses reveal divergent lifestyle features of nematode endoparasitic fungus Hirsutella minnesotensis.</title>
        <authorList>
            <person name="Lai Y."/>
            <person name="Liu K."/>
            <person name="Zhang X."/>
            <person name="Zhang X."/>
            <person name="Li K."/>
            <person name="Wang N."/>
            <person name="Shu C."/>
            <person name="Wu Y."/>
            <person name="Wang C."/>
            <person name="Bushley K.E."/>
            <person name="Xiang M."/>
            <person name="Liu X."/>
        </authorList>
    </citation>
    <scope>NUCLEOTIDE SEQUENCE [LARGE SCALE GENOMIC DNA]</scope>
    <source>
        <strain evidence="3 4">3608</strain>
    </source>
</reference>
<organism evidence="3 4">
    <name type="scientific">Hirsutella minnesotensis 3608</name>
    <dbReference type="NCBI Taxonomy" id="1043627"/>
    <lineage>
        <taxon>Eukaryota</taxon>
        <taxon>Fungi</taxon>
        <taxon>Dikarya</taxon>
        <taxon>Ascomycota</taxon>
        <taxon>Pezizomycotina</taxon>
        <taxon>Sordariomycetes</taxon>
        <taxon>Hypocreomycetidae</taxon>
        <taxon>Hypocreales</taxon>
        <taxon>Ophiocordycipitaceae</taxon>
        <taxon>Hirsutella</taxon>
    </lineage>
</organism>
<feature type="compositionally biased region" description="Basic residues" evidence="1">
    <location>
        <begin position="95"/>
        <end position="110"/>
    </location>
</feature>
<evidence type="ECO:0000313" key="4">
    <source>
        <dbReference type="Proteomes" id="UP000054481"/>
    </source>
</evidence>
<feature type="compositionally biased region" description="Polar residues" evidence="1">
    <location>
        <begin position="794"/>
        <end position="803"/>
    </location>
</feature>
<evidence type="ECO:0000313" key="3">
    <source>
        <dbReference type="EMBL" id="KJZ71369.1"/>
    </source>
</evidence>
<protein>
    <recommendedName>
        <fullName evidence="2">AB hydrolase-1 domain-containing protein</fullName>
    </recommendedName>
</protein>
<feature type="compositionally biased region" description="Basic residues" evidence="1">
    <location>
        <begin position="559"/>
        <end position="568"/>
    </location>
</feature>
<feature type="compositionally biased region" description="Basic and acidic residues" evidence="1">
    <location>
        <begin position="304"/>
        <end position="316"/>
    </location>
</feature>
<feature type="compositionally biased region" description="Polar residues" evidence="1">
    <location>
        <begin position="65"/>
        <end position="77"/>
    </location>
</feature>
<dbReference type="Pfam" id="PF00561">
    <property type="entry name" value="Abhydrolase_1"/>
    <property type="match status" value="1"/>
</dbReference>